<evidence type="ECO:0000313" key="3">
    <source>
        <dbReference type="Proteomes" id="UP000807469"/>
    </source>
</evidence>
<comment type="caution">
    <text evidence="2">The sequence shown here is derived from an EMBL/GenBank/DDBJ whole genome shotgun (WGS) entry which is preliminary data.</text>
</comment>
<feature type="transmembrane region" description="Helical" evidence="1">
    <location>
        <begin position="54"/>
        <end position="72"/>
    </location>
</feature>
<name>A0A9P6CRS1_9AGAR</name>
<dbReference type="EMBL" id="MU155291">
    <property type="protein sequence ID" value="KAF9476512.1"/>
    <property type="molecule type" value="Genomic_DNA"/>
</dbReference>
<evidence type="ECO:0000313" key="2">
    <source>
        <dbReference type="EMBL" id="KAF9476512.1"/>
    </source>
</evidence>
<protein>
    <submittedName>
        <fullName evidence="2">Uncharacterized protein</fullName>
    </submittedName>
</protein>
<keyword evidence="1" id="KW-1133">Transmembrane helix</keyword>
<dbReference type="AlphaFoldDB" id="A0A9P6CRS1"/>
<gene>
    <name evidence="2" type="ORF">BDN70DRAFT_166352</name>
</gene>
<sequence>MKGEGNESGSVNTHFVLLRRLGVNFSGKPFRGMGRMRLGRWNSGVLMRRRRKKWALLCANFFQFVGLFEYSFGDTHGRLSDHSYRWGALALLMCE</sequence>
<accession>A0A9P6CRS1</accession>
<proteinExistence type="predicted"/>
<keyword evidence="1" id="KW-0472">Membrane</keyword>
<reference evidence="2" key="1">
    <citation type="submission" date="2020-11" db="EMBL/GenBank/DDBJ databases">
        <authorList>
            <consortium name="DOE Joint Genome Institute"/>
            <person name="Ahrendt S."/>
            <person name="Riley R."/>
            <person name="Andreopoulos W."/>
            <person name="Labutti K."/>
            <person name="Pangilinan J."/>
            <person name="Ruiz-Duenas F.J."/>
            <person name="Barrasa J.M."/>
            <person name="Sanchez-Garcia M."/>
            <person name="Camarero S."/>
            <person name="Miyauchi S."/>
            <person name="Serrano A."/>
            <person name="Linde D."/>
            <person name="Babiker R."/>
            <person name="Drula E."/>
            <person name="Ayuso-Fernandez I."/>
            <person name="Pacheco R."/>
            <person name="Padilla G."/>
            <person name="Ferreira P."/>
            <person name="Barriuso J."/>
            <person name="Kellner H."/>
            <person name="Castanera R."/>
            <person name="Alfaro M."/>
            <person name="Ramirez L."/>
            <person name="Pisabarro A.G."/>
            <person name="Kuo A."/>
            <person name="Tritt A."/>
            <person name="Lipzen A."/>
            <person name="He G."/>
            <person name="Yan M."/>
            <person name="Ng V."/>
            <person name="Cullen D."/>
            <person name="Martin F."/>
            <person name="Rosso M.-N."/>
            <person name="Henrissat B."/>
            <person name="Hibbett D."/>
            <person name="Martinez A.T."/>
            <person name="Grigoriev I.V."/>
        </authorList>
    </citation>
    <scope>NUCLEOTIDE SEQUENCE</scope>
    <source>
        <strain evidence="2">CIRM-BRFM 674</strain>
    </source>
</reference>
<keyword evidence="3" id="KW-1185">Reference proteome</keyword>
<evidence type="ECO:0000256" key="1">
    <source>
        <dbReference type="SAM" id="Phobius"/>
    </source>
</evidence>
<dbReference type="Proteomes" id="UP000807469">
    <property type="component" value="Unassembled WGS sequence"/>
</dbReference>
<keyword evidence="1" id="KW-0812">Transmembrane</keyword>
<organism evidence="2 3">
    <name type="scientific">Pholiota conissans</name>
    <dbReference type="NCBI Taxonomy" id="109636"/>
    <lineage>
        <taxon>Eukaryota</taxon>
        <taxon>Fungi</taxon>
        <taxon>Dikarya</taxon>
        <taxon>Basidiomycota</taxon>
        <taxon>Agaricomycotina</taxon>
        <taxon>Agaricomycetes</taxon>
        <taxon>Agaricomycetidae</taxon>
        <taxon>Agaricales</taxon>
        <taxon>Agaricineae</taxon>
        <taxon>Strophariaceae</taxon>
        <taxon>Pholiota</taxon>
    </lineage>
</organism>